<feature type="transmembrane region" description="Helical" evidence="6">
    <location>
        <begin position="63"/>
        <end position="84"/>
    </location>
</feature>
<feature type="transmembrane region" description="Helical" evidence="6">
    <location>
        <begin position="173"/>
        <end position="197"/>
    </location>
</feature>
<protein>
    <submittedName>
        <fullName evidence="8">DMT family transporter</fullName>
    </submittedName>
</protein>
<accession>A0ABT1TGV3</accession>
<evidence type="ECO:0000256" key="2">
    <source>
        <dbReference type="ARBA" id="ARBA00007362"/>
    </source>
</evidence>
<evidence type="ECO:0000259" key="7">
    <source>
        <dbReference type="Pfam" id="PF00892"/>
    </source>
</evidence>
<dbReference type="InterPro" id="IPR050638">
    <property type="entry name" value="AA-Vitamin_Transporters"/>
</dbReference>
<feature type="transmembrane region" description="Helical" evidence="6">
    <location>
        <begin position="118"/>
        <end position="138"/>
    </location>
</feature>
<gene>
    <name evidence="8" type="ORF">NP590_07775</name>
</gene>
<reference evidence="8 9" key="1">
    <citation type="submission" date="2022-07" db="EMBL/GenBank/DDBJ databases">
        <title>Methylomonas rivi sp. nov., Methylomonas rosea sp. nov., Methylomonas aureus sp. nov. and Methylomonas subterranea sp. nov., four novel methanotrophs isolated from a freshwater creek and the deep terrestrial subsurface.</title>
        <authorList>
            <person name="Abin C."/>
            <person name="Sankaranarayanan K."/>
            <person name="Garner C."/>
            <person name="Sindelar R."/>
            <person name="Kotary K."/>
            <person name="Garner R."/>
            <person name="Barclay S."/>
            <person name="Lawson P."/>
            <person name="Krumholz L."/>
        </authorList>
    </citation>
    <scope>NUCLEOTIDE SEQUENCE [LARGE SCALE GENOMIC DNA]</scope>
    <source>
        <strain evidence="8 9">SURF-2</strain>
    </source>
</reference>
<evidence type="ECO:0000256" key="4">
    <source>
        <dbReference type="ARBA" id="ARBA00022989"/>
    </source>
</evidence>
<organism evidence="8 9">
    <name type="scientific">Methylomonas subterranea</name>
    <dbReference type="NCBI Taxonomy" id="2952225"/>
    <lineage>
        <taxon>Bacteria</taxon>
        <taxon>Pseudomonadati</taxon>
        <taxon>Pseudomonadota</taxon>
        <taxon>Gammaproteobacteria</taxon>
        <taxon>Methylococcales</taxon>
        <taxon>Methylococcaceae</taxon>
        <taxon>Methylomonas</taxon>
    </lineage>
</organism>
<feature type="transmembrane region" description="Helical" evidence="6">
    <location>
        <begin position="264"/>
        <end position="284"/>
    </location>
</feature>
<feature type="transmembrane region" description="Helical" evidence="6">
    <location>
        <begin position="90"/>
        <end position="111"/>
    </location>
</feature>
<dbReference type="Pfam" id="PF00892">
    <property type="entry name" value="EamA"/>
    <property type="match status" value="2"/>
</dbReference>
<dbReference type="Proteomes" id="UP001524499">
    <property type="component" value="Unassembled WGS sequence"/>
</dbReference>
<name>A0ABT1TGV3_9GAMM</name>
<feature type="transmembrane region" description="Helical" evidence="6">
    <location>
        <begin position="240"/>
        <end position="258"/>
    </location>
</feature>
<dbReference type="PANTHER" id="PTHR32322:SF2">
    <property type="entry name" value="EAMA DOMAIN-CONTAINING PROTEIN"/>
    <property type="match status" value="1"/>
</dbReference>
<comment type="caution">
    <text evidence="8">The sequence shown here is derived from an EMBL/GenBank/DDBJ whole genome shotgun (WGS) entry which is preliminary data.</text>
</comment>
<keyword evidence="9" id="KW-1185">Reference proteome</keyword>
<evidence type="ECO:0000313" key="8">
    <source>
        <dbReference type="EMBL" id="MCQ8103999.1"/>
    </source>
</evidence>
<dbReference type="InterPro" id="IPR037185">
    <property type="entry name" value="EmrE-like"/>
</dbReference>
<dbReference type="RefSeq" id="WP_256601749.1">
    <property type="nucleotide sequence ID" value="NZ_JANIBJ010000011.1"/>
</dbReference>
<feature type="transmembrane region" description="Helical" evidence="6">
    <location>
        <begin position="144"/>
        <end position="166"/>
    </location>
</feature>
<sequence length="292" mass="32049">MRIFLAYMGVVIIWSTTPLAIKWSSVDVSYVFGVTARMCIGAACLFLLMLLARQPLRLHRKALQTYLAVALQLYLSMLITYWGAQHIPSGWVSVIFGLSPFMTAFLAAAFLKERSLGLAKLISYLMGVAGLLVMFNSALEIDELAIQGMLAMLMATFLYAVSSVWVKQIRAELPALTQIGGGMLIALPAYLITWYWLDGAALPEAMSPQTQLAILYLGMIATPIGFSLFYYLLIYLPATSVAMITLITPVFSLVLGYFVNQEPLTLKIAVGSGLIVLALAIHAFTDRRQSQA</sequence>
<keyword evidence="4 6" id="KW-1133">Transmembrane helix</keyword>
<comment type="subcellular location">
    <subcellularLocation>
        <location evidence="1">Membrane</location>
        <topology evidence="1">Multi-pass membrane protein</topology>
    </subcellularLocation>
</comment>
<evidence type="ECO:0000313" key="9">
    <source>
        <dbReference type="Proteomes" id="UP001524499"/>
    </source>
</evidence>
<feature type="domain" description="EamA" evidence="7">
    <location>
        <begin position="5"/>
        <end position="135"/>
    </location>
</feature>
<comment type="similarity">
    <text evidence="2">Belongs to the EamA transporter family.</text>
</comment>
<feature type="transmembrane region" description="Helical" evidence="6">
    <location>
        <begin position="30"/>
        <end position="51"/>
    </location>
</feature>
<evidence type="ECO:0000256" key="5">
    <source>
        <dbReference type="ARBA" id="ARBA00023136"/>
    </source>
</evidence>
<proteinExistence type="inferred from homology"/>
<evidence type="ECO:0000256" key="1">
    <source>
        <dbReference type="ARBA" id="ARBA00004141"/>
    </source>
</evidence>
<dbReference type="PANTHER" id="PTHR32322">
    <property type="entry name" value="INNER MEMBRANE TRANSPORTER"/>
    <property type="match status" value="1"/>
</dbReference>
<keyword evidence="3 6" id="KW-0812">Transmembrane</keyword>
<dbReference type="EMBL" id="JANIBJ010000011">
    <property type="protein sequence ID" value="MCQ8103999.1"/>
    <property type="molecule type" value="Genomic_DNA"/>
</dbReference>
<dbReference type="InterPro" id="IPR000620">
    <property type="entry name" value="EamA_dom"/>
</dbReference>
<dbReference type="SUPFAM" id="SSF103481">
    <property type="entry name" value="Multidrug resistance efflux transporter EmrE"/>
    <property type="match status" value="2"/>
</dbReference>
<evidence type="ECO:0000256" key="6">
    <source>
        <dbReference type="SAM" id="Phobius"/>
    </source>
</evidence>
<feature type="transmembrane region" description="Helical" evidence="6">
    <location>
        <begin position="213"/>
        <end position="233"/>
    </location>
</feature>
<keyword evidence="5 6" id="KW-0472">Membrane</keyword>
<evidence type="ECO:0000256" key="3">
    <source>
        <dbReference type="ARBA" id="ARBA00022692"/>
    </source>
</evidence>
<feature type="domain" description="EamA" evidence="7">
    <location>
        <begin position="148"/>
        <end position="281"/>
    </location>
</feature>